<evidence type="ECO:0000256" key="17">
    <source>
        <dbReference type="ARBA" id="ARBA00031520"/>
    </source>
</evidence>
<dbReference type="SUPFAM" id="SSF55021">
    <property type="entry name" value="ACT-like"/>
    <property type="match status" value="1"/>
</dbReference>
<keyword evidence="11" id="KW-0057">Aromatic amino acid biosynthesis</keyword>
<dbReference type="NCBIfam" id="TIGR01805">
    <property type="entry name" value="CM_mono_grmpos"/>
    <property type="match status" value="1"/>
</dbReference>
<dbReference type="EMBL" id="MNTG01000002">
    <property type="protein sequence ID" value="OLA39168.1"/>
    <property type="molecule type" value="Genomic_DNA"/>
</dbReference>
<dbReference type="UniPathway" id="UPA00121">
    <property type="reaction ID" value="UER00345"/>
</dbReference>
<dbReference type="STRING" id="626940.BHW43_02255"/>
<evidence type="ECO:0000256" key="1">
    <source>
        <dbReference type="ARBA" id="ARBA00000824"/>
    </source>
</evidence>
<gene>
    <name evidence="23" type="ORF">BHW43_02255</name>
</gene>
<dbReference type="Proteomes" id="UP000186777">
    <property type="component" value="Unassembled WGS sequence"/>
</dbReference>
<dbReference type="SUPFAM" id="SSF53850">
    <property type="entry name" value="Periplasmic binding protein-like II"/>
    <property type="match status" value="1"/>
</dbReference>
<keyword evidence="13" id="KW-0413">Isomerase</keyword>
<keyword evidence="14" id="KW-0456">Lyase</keyword>
<evidence type="ECO:0000256" key="10">
    <source>
        <dbReference type="ARBA" id="ARBA00022605"/>
    </source>
</evidence>
<dbReference type="PANTHER" id="PTHR21022:SF19">
    <property type="entry name" value="PREPHENATE DEHYDRATASE-RELATED"/>
    <property type="match status" value="1"/>
</dbReference>
<dbReference type="AlphaFoldDB" id="A0A1Q6R9V9"/>
<evidence type="ECO:0000256" key="12">
    <source>
        <dbReference type="ARBA" id="ARBA00023222"/>
    </source>
</evidence>
<comment type="function">
    <text evidence="2">Catalyzes the Claisen rearrangement of chorismate to prephenate and the decarboxylation/dehydration of prephenate to phenylpyruvate.</text>
</comment>
<evidence type="ECO:0000256" key="9">
    <source>
        <dbReference type="ARBA" id="ARBA00022490"/>
    </source>
</evidence>
<feature type="domain" description="Chorismate mutase" evidence="20">
    <location>
        <begin position="1"/>
        <end position="90"/>
    </location>
</feature>
<evidence type="ECO:0000256" key="7">
    <source>
        <dbReference type="ARBA" id="ARBA00014401"/>
    </source>
</evidence>
<dbReference type="GO" id="GO:0004664">
    <property type="term" value="F:prephenate dehydratase activity"/>
    <property type="evidence" value="ECO:0007669"/>
    <property type="project" value="UniProtKB-EC"/>
</dbReference>
<evidence type="ECO:0000256" key="15">
    <source>
        <dbReference type="ARBA" id="ARBA00023268"/>
    </source>
</evidence>
<dbReference type="RefSeq" id="WP_303679342.1">
    <property type="nucleotide sequence ID" value="NZ_CAUDUD010000007.1"/>
</dbReference>
<dbReference type="CDD" id="cd04905">
    <property type="entry name" value="ACT_CM-PDT"/>
    <property type="match status" value="1"/>
</dbReference>
<accession>A0A1Q6R9V9</accession>
<dbReference type="CDD" id="cd13631">
    <property type="entry name" value="PBP2_Ct-PDT_like"/>
    <property type="match status" value="1"/>
</dbReference>
<comment type="pathway">
    <text evidence="5">Metabolic intermediate biosynthesis; prephenate biosynthesis; prephenate from chorismate: step 1/1.</text>
</comment>
<dbReference type="GO" id="GO:0004106">
    <property type="term" value="F:chorismate mutase activity"/>
    <property type="evidence" value="ECO:0007669"/>
    <property type="project" value="UniProtKB-EC"/>
</dbReference>
<keyword evidence="10" id="KW-0028">Amino-acid biosynthesis</keyword>
<feature type="domain" description="Prephenate dehydratase" evidence="21">
    <location>
        <begin position="99"/>
        <end position="277"/>
    </location>
</feature>
<dbReference type="GO" id="GO:0046417">
    <property type="term" value="P:chorismate metabolic process"/>
    <property type="evidence" value="ECO:0007669"/>
    <property type="project" value="InterPro"/>
</dbReference>
<proteinExistence type="predicted"/>
<feature type="domain" description="ACT" evidence="22">
    <location>
        <begin position="289"/>
        <end position="366"/>
    </location>
</feature>
<dbReference type="InterPro" id="IPR001086">
    <property type="entry name" value="Preph_deHydtase"/>
</dbReference>
<comment type="catalytic activity">
    <reaction evidence="18">
        <text>prephenate + H(+) = 3-phenylpyruvate + CO2 + H2O</text>
        <dbReference type="Rhea" id="RHEA:21648"/>
        <dbReference type="ChEBI" id="CHEBI:15377"/>
        <dbReference type="ChEBI" id="CHEBI:15378"/>
        <dbReference type="ChEBI" id="CHEBI:16526"/>
        <dbReference type="ChEBI" id="CHEBI:18005"/>
        <dbReference type="ChEBI" id="CHEBI:29934"/>
        <dbReference type="EC" id="4.2.1.51"/>
    </reaction>
</comment>
<dbReference type="GO" id="GO:0009094">
    <property type="term" value="P:L-phenylalanine biosynthetic process"/>
    <property type="evidence" value="ECO:0007669"/>
    <property type="project" value="UniProtKB-UniPathway"/>
</dbReference>
<dbReference type="PROSITE" id="PS51171">
    <property type="entry name" value="PREPHENATE_DEHYDR_3"/>
    <property type="match status" value="1"/>
</dbReference>
<protein>
    <recommendedName>
        <fullName evidence="7">Bifunctional chorismate mutase/prephenate dehydratase</fullName>
        <ecNumber evidence="6">4.2.1.51</ecNumber>
    </recommendedName>
    <alternativeName>
        <fullName evidence="17">Chorismate mutase-prephenate dehydratase</fullName>
    </alternativeName>
    <alternativeName>
        <fullName evidence="8">Prephenate dehydratase</fullName>
    </alternativeName>
    <alternativeName>
        <fullName evidence="16">p-protein</fullName>
    </alternativeName>
</protein>
<evidence type="ECO:0000256" key="4">
    <source>
        <dbReference type="ARBA" id="ARBA00004741"/>
    </source>
</evidence>
<keyword evidence="15" id="KW-0511">Multifunctional enzyme</keyword>
<evidence type="ECO:0000256" key="11">
    <source>
        <dbReference type="ARBA" id="ARBA00023141"/>
    </source>
</evidence>
<dbReference type="Gene3D" id="3.30.70.260">
    <property type="match status" value="1"/>
</dbReference>
<evidence type="ECO:0000256" key="2">
    <source>
        <dbReference type="ARBA" id="ARBA00002364"/>
    </source>
</evidence>
<dbReference type="SUPFAM" id="SSF48600">
    <property type="entry name" value="Chorismate mutase II"/>
    <property type="match status" value="1"/>
</dbReference>
<comment type="caution">
    <text evidence="23">The sequence shown here is derived from an EMBL/GenBank/DDBJ whole genome shotgun (WGS) entry which is preliminary data.</text>
</comment>
<dbReference type="GO" id="GO:0005737">
    <property type="term" value="C:cytoplasm"/>
    <property type="evidence" value="ECO:0007669"/>
    <property type="project" value="UniProtKB-SubCell"/>
</dbReference>
<dbReference type="PROSITE" id="PS51671">
    <property type="entry name" value="ACT"/>
    <property type="match status" value="1"/>
</dbReference>
<dbReference type="InterPro" id="IPR045865">
    <property type="entry name" value="ACT-like_dom_sf"/>
</dbReference>
<dbReference type="UniPathway" id="UPA00120">
    <property type="reaction ID" value="UER00203"/>
</dbReference>
<dbReference type="InterPro" id="IPR008242">
    <property type="entry name" value="Chor_mutase/pphenate_deHydtase"/>
</dbReference>
<dbReference type="InterPro" id="IPR002912">
    <property type="entry name" value="ACT_dom"/>
</dbReference>
<dbReference type="Pfam" id="PF00800">
    <property type="entry name" value="PDT"/>
    <property type="match status" value="1"/>
</dbReference>
<evidence type="ECO:0000259" key="21">
    <source>
        <dbReference type="PROSITE" id="PS51171"/>
    </source>
</evidence>
<dbReference type="InterPro" id="IPR036263">
    <property type="entry name" value="Chorismate_II_sf"/>
</dbReference>
<evidence type="ECO:0000313" key="23">
    <source>
        <dbReference type="EMBL" id="OLA39168.1"/>
    </source>
</evidence>
<dbReference type="EC" id="4.2.1.51" evidence="6"/>
<dbReference type="Pfam" id="PF01817">
    <property type="entry name" value="CM_2"/>
    <property type="match status" value="1"/>
</dbReference>
<evidence type="ECO:0000256" key="8">
    <source>
        <dbReference type="ARBA" id="ARBA00021872"/>
    </source>
</evidence>
<feature type="site" description="Essential for prephenate dehydratase activity" evidence="19">
    <location>
        <position position="270"/>
    </location>
</feature>
<evidence type="ECO:0000256" key="3">
    <source>
        <dbReference type="ARBA" id="ARBA00004496"/>
    </source>
</evidence>
<dbReference type="NCBIfam" id="NF008865">
    <property type="entry name" value="PRK11898.1"/>
    <property type="match status" value="1"/>
</dbReference>
<evidence type="ECO:0000256" key="16">
    <source>
        <dbReference type="ARBA" id="ARBA00031175"/>
    </source>
</evidence>
<dbReference type="Gene3D" id="1.20.59.10">
    <property type="entry name" value="Chorismate mutase"/>
    <property type="match status" value="1"/>
</dbReference>
<keyword evidence="12" id="KW-0584">Phenylalanine biosynthesis</keyword>
<sequence>MQELDLEKIRQEIDKVDQQLADVLESRLHLVMQVAAYKKSKGLPVKDKNREAKVIEKVAGFLENKEYSVAVKNIMRGIIDQACLLEETALSEANDKTYEVACFGPAGSFTHQALEEYFHGRRYNRHHFQTFEEVISSISDGTMDYAVLPIENSSTGGITEVYDLLRQYDCSIVGEQCVKIEQNLLGCEGASLGTIKTVYSHPQGLKQCADFFHDYPDIEQVPYFSTSKSAEEVAEKQDVSLGAIAGKQAAELYNLKVIAPAINSNSNNYTRFVIIAKKPEIVANANKITLIVAVKHETGSLYKMLASFYHMGLNMLNLESRPIVGKTWEYFFYIDVTGNLADPLVIDVMEEIKSKSTYCKVLGNYRAYERKE</sequence>
<dbReference type="InterPro" id="IPR002701">
    <property type="entry name" value="CM_II_prokaryot"/>
</dbReference>
<name>A0A1Q6R9V9_9FIRM</name>
<evidence type="ECO:0000256" key="14">
    <source>
        <dbReference type="ARBA" id="ARBA00023239"/>
    </source>
</evidence>
<evidence type="ECO:0000256" key="6">
    <source>
        <dbReference type="ARBA" id="ARBA00013147"/>
    </source>
</evidence>
<keyword evidence="9" id="KW-0963">Cytoplasm</keyword>
<dbReference type="InterPro" id="IPR011279">
    <property type="entry name" value="Chorismate_mutase_GmP"/>
</dbReference>
<evidence type="ECO:0000313" key="24">
    <source>
        <dbReference type="Proteomes" id="UP000186777"/>
    </source>
</evidence>
<comment type="catalytic activity">
    <reaction evidence="1">
        <text>chorismate = prephenate</text>
        <dbReference type="Rhea" id="RHEA:13897"/>
        <dbReference type="ChEBI" id="CHEBI:29748"/>
        <dbReference type="ChEBI" id="CHEBI:29934"/>
        <dbReference type="EC" id="5.4.99.5"/>
    </reaction>
</comment>
<evidence type="ECO:0000256" key="18">
    <source>
        <dbReference type="ARBA" id="ARBA00047848"/>
    </source>
</evidence>
<evidence type="ECO:0000256" key="13">
    <source>
        <dbReference type="ARBA" id="ARBA00023235"/>
    </source>
</evidence>
<dbReference type="InterPro" id="IPR036979">
    <property type="entry name" value="CM_dom_sf"/>
</dbReference>
<dbReference type="PANTHER" id="PTHR21022">
    <property type="entry name" value="PREPHENATE DEHYDRATASE P PROTEIN"/>
    <property type="match status" value="1"/>
</dbReference>
<evidence type="ECO:0000256" key="5">
    <source>
        <dbReference type="ARBA" id="ARBA00004817"/>
    </source>
</evidence>
<evidence type="ECO:0000259" key="22">
    <source>
        <dbReference type="PROSITE" id="PS51671"/>
    </source>
</evidence>
<evidence type="ECO:0000256" key="19">
    <source>
        <dbReference type="PIRSR" id="PIRSR001500-2"/>
    </source>
</evidence>
<dbReference type="PROSITE" id="PS51168">
    <property type="entry name" value="CHORISMATE_MUT_2"/>
    <property type="match status" value="1"/>
</dbReference>
<dbReference type="SMART" id="SM00830">
    <property type="entry name" value="CM_2"/>
    <property type="match status" value="1"/>
</dbReference>
<dbReference type="Gene3D" id="3.40.190.10">
    <property type="entry name" value="Periplasmic binding protein-like II"/>
    <property type="match status" value="2"/>
</dbReference>
<dbReference type="PIRSF" id="PIRSF001500">
    <property type="entry name" value="Chor_mut_pdt_Ppr"/>
    <property type="match status" value="1"/>
</dbReference>
<organism evidence="23 24">
    <name type="scientific">Phascolarctobacterium succinatutens</name>
    <dbReference type="NCBI Taxonomy" id="626940"/>
    <lineage>
        <taxon>Bacteria</taxon>
        <taxon>Bacillati</taxon>
        <taxon>Bacillota</taxon>
        <taxon>Negativicutes</taxon>
        <taxon>Acidaminococcales</taxon>
        <taxon>Acidaminococcaceae</taxon>
        <taxon>Phascolarctobacterium</taxon>
    </lineage>
</organism>
<evidence type="ECO:0000259" key="20">
    <source>
        <dbReference type="PROSITE" id="PS51168"/>
    </source>
</evidence>
<comment type="subcellular location">
    <subcellularLocation>
        <location evidence="3">Cytoplasm</location>
    </subcellularLocation>
</comment>
<reference evidence="23 24" key="1">
    <citation type="journal article" date="2016" name="Nat. Biotechnol.">
        <title>Measurement of bacterial replication rates in microbial communities.</title>
        <authorList>
            <person name="Brown C.T."/>
            <person name="Olm M.R."/>
            <person name="Thomas B.C."/>
            <person name="Banfield J.F."/>
        </authorList>
    </citation>
    <scope>NUCLEOTIDE SEQUENCE [LARGE SCALE GENOMIC DNA]</scope>
    <source>
        <strain evidence="23">46_33</strain>
    </source>
</reference>
<comment type="pathway">
    <text evidence="4">Amino-acid biosynthesis; L-phenylalanine biosynthesis; phenylpyruvate from prephenate: step 1/1.</text>
</comment>